<evidence type="ECO:0000256" key="2">
    <source>
        <dbReference type="ARBA" id="ARBA00022723"/>
    </source>
</evidence>
<keyword evidence="8" id="KW-1185">Reference proteome</keyword>
<dbReference type="GO" id="GO:0005886">
    <property type="term" value="C:plasma membrane"/>
    <property type="evidence" value="ECO:0007669"/>
    <property type="project" value="TreeGrafter"/>
</dbReference>
<evidence type="ECO:0000256" key="1">
    <source>
        <dbReference type="ARBA" id="ARBA00004196"/>
    </source>
</evidence>
<proteinExistence type="predicted"/>
<evidence type="ECO:0000313" key="7">
    <source>
        <dbReference type="EMBL" id="VVD28713.1"/>
    </source>
</evidence>
<dbReference type="GO" id="GO:0030313">
    <property type="term" value="C:cell envelope"/>
    <property type="evidence" value="ECO:0007669"/>
    <property type="project" value="UniProtKB-SubCell"/>
</dbReference>
<keyword evidence="4" id="KW-0186">Copper</keyword>
<dbReference type="PANTHER" id="PTHR34820:SF4">
    <property type="entry name" value="INNER MEMBRANE PROTEIN YEBZ"/>
    <property type="match status" value="1"/>
</dbReference>
<evidence type="ECO:0000313" key="8">
    <source>
        <dbReference type="Proteomes" id="UP000325811"/>
    </source>
</evidence>
<dbReference type="InterPro" id="IPR014756">
    <property type="entry name" value="Ig_E-set"/>
</dbReference>
<evidence type="ECO:0000259" key="6">
    <source>
        <dbReference type="Pfam" id="PF04234"/>
    </source>
</evidence>
<organism evidence="7 8">
    <name type="scientific">Paraburkholderia dioscoreae</name>
    <dbReference type="NCBI Taxonomy" id="2604047"/>
    <lineage>
        <taxon>Bacteria</taxon>
        <taxon>Pseudomonadati</taxon>
        <taxon>Pseudomonadota</taxon>
        <taxon>Betaproteobacteria</taxon>
        <taxon>Burkholderiales</taxon>
        <taxon>Burkholderiaceae</taxon>
        <taxon>Paraburkholderia</taxon>
    </lineage>
</organism>
<dbReference type="Pfam" id="PF04234">
    <property type="entry name" value="CopC"/>
    <property type="match status" value="1"/>
</dbReference>
<dbReference type="GO" id="GO:0005507">
    <property type="term" value="F:copper ion binding"/>
    <property type="evidence" value="ECO:0007669"/>
    <property type="project" value="InterPro"/>
</dbReference>
<evidence type="ECO:0000256" key="4">
    <source>
        <dbReference type="ARBA" id="ARBA00023008"/>
    </source>
</evidence>
<dbReference type="GO" id="GO:0046688">
    <property type="term" value="P:response to copper ion"/>
    <property type="evidence" value="ECO:0007669"/>
    <property type="project" value="InterPro"/>
</dbReference>
<dbReference type="InterPro" id="IPR032694">
    <property type="entry name" value="CopC/D"/>
</dbReference>
<dbReference type="GO" id="GO:0006825">
    <property type="term" value="P:copper ion transport"/>
    <property type="evidence" value="ECO:0007669"/>
    <property type="project" value="InterPro"/>
</dbReference>
<feature type="domain" description="CopC" evidence="6">
    <location>
        <begin position="41"/>
        <end position="132"/>
    </location>
</feature>
<feature type="signal peptide" evidence="5">
    <location>
        <begin position="1"/>
        <end position="37"/>
    </location>
</feature>
<dbReference type="KEGG" id="pdio:PDMSB3_2257"/>
<dbReference type="Proteomes" id="UP000325811">
    <property type="component" value="Chromosome I"/>
</dbReference>
<gene>
    <name evidence="7" type="ORF">PDMSB3_2257</name>
</gene>
<dbReference type="Gene3D" id="2.60.40.1220">
    <property type="match status" value="1"/>
</dbReference>
<evidence type="ECO:0000256" key="5">
    <source>
        <dbReference type="SAM" id="SignalP"/>
    </source>
</evidence>
<evidence type="ECO:0000256" key="3">
    <source>
        <dbReference type="ARBA" id="ARBA00022729"/>
    </source>
</evidence>
<protein>
    <recommendedName>
        <fullName evidence="6">CopC domain-containing protein</fullName>
    </recommendedName>
</protein>
<accession>A0A5Q4Z6R7</accession>
<feature type="chain" id="PRO_5025005261" description="CopC domain-containing protein" evidence="5">
    <location>
        <begin position="38"/>
        <end position="133"/>
    </location>
</feature>
<comment type="subcellular location">
    <subcellularLocation>
        <location evidence="1">Cell envelope</location>
    </subcellularLocation>
</comment>
<dbReference type="GO" id="GO:0042597">
    <property type="term" value="C:periplasmic space"/>
    <property type="evidence" value="ECO:0007669"/>
    <property type="project" value="InterPro"/>
</dbReference>
<sequence>MMNMNSMIGSRRRSGLRAAAKLAASLAGLAMAGMAFAHVFPQKQEPGAGATVASPAQVRVIFDGPLEAAFSSLTVTDASGKQVNAQKAAVDEHQPALIAVPLPPLAAGRYTVHWVAVASDGHRTHGDYAFNVK</sequence>
<keyword evidence="3 5" id="KW-0732">Signal</keyword>
<dbReference type="AlphaFoldDB" id="A0A5Q4Z6R7"/>
<dbReference type="EMBL" id="LR699553">
    <property type="protein sequence ID" value="VVD28713.1"/>
    <property type="molecule type" value="Genomic_DNA"/>
</dbReference>
<dbReference type="InterPro" id="IPR007348">
    <property type="entry name" value="CopC_dom"/>
</dbReference>
<dbReference type="PANTHER" id="PTHR34820">
    <property type="entry name" value="INNER MEMBRANE PROTEIN YEBZ"/>
    <property type="match status" value="1"/>
</dbReference>
<dbReference type="InterPro" id="IPR014755">
    <property type="entry name" value="Cu-Rt/internalin_Ig-like"/>
</dbReference>
<name>A0A5Q4Z6R7_9BURK</name>
<keyword evidence="2" id="KW-0479">Metal-binding</keyword>
<dbReference type="SUPFAM" id="SSF81296">
    <property type="entry name" value="E set domains"/>
    <property type="match status" value="1"/>
</dbReference>
<reference evidence="7 8" key="1">
    <citation type="submission" date="2019-08" db="EMBL/GenBank/DDBJ databases">
        <authorList>
            <person name="Herpell B J."/>
        </authorList>
    </citation>
    <scope>NUCLEOTIDE SEQUENCE [LARGE SCALE GENOMIC DNA]</scope>
    <source>
        <strain evidence="8">Msb3</strain>
    </source>
</reference>